<gene>
    <name evidence="2" type="ORF">KEU06_02625</name>
</gene>
<dbReference type="EMBL" id="JAGWCR010000001">
    <property type="protein sequence ID" value="MBS3647520.1"/>
    <property type="molecule type" value="Genomic_DNA"/>
</dbReference>
<dbReference type="InterPro" id="IPR032693">
    <property type="entry name" value="YtkA-like_dom"/>
</dbReference>
<dbReference type="RefSeq" id="WP_188253041.1">
    <property type="nucleotide sequence ID" value="NZ_JABVCF010000001.1"/>
</dbReference>
<evidence type="ECO:0000313" key="3">
    <source>
        <dbReference type="Proteomes" id="UP000680348"/>
    </source>
</evidence>
<protein>
    <submittedName>
        <fullName evidence="2">FixH family protein</fullName>
    </submittedName>
</protein>
<sequence>MKKRIAAAGAAIVVVLVIAAFAAMRMMAPPDDLDLARSKTSENGLYVVTLAPEAEPVQRSKLHVWIATVQRPDGSPVEDAAIAIDGGMPQHGHGLPTAPQAGGYLGDGRYRIEGLRFNMSGWWELKLTIGSAAGKDAVVFNVVL</sequence>
<name>A0A942DYZ8_9HYPH</name>
<organism evidence="2 3">
    <name type="scientific">Pseudaminobacter soli</name>
    <name type="common">ex Zhang et al. 2022</name>
    <dbReference type="NCBI Taxonomy" id="2831468"/>
    <lineage>
        <taxon>Bacteria</taxon>
        <taxon>Pseudomonadati</taxon>
        <taxon>Pseudomonadota</taxon>
        <taxon>Alphaproteobacteria</taxon>
        <taxon>Hyphomicrobiales</taxon>
        <taxon>Phyllobacteriaceae</taxon>
        <taxon>Pseudaminobacter</taxon>
    </lineage>
</organism>
<reference evidence="2" key="1">
    <citation type="submission" date="2021-04" db="EMBL/GenBank/DDBJ databases">
        <title>Pseudaminobacter soli sp. nov., isolated from paddy soil contaminated by heavy metals.</title>
        <authorList>
            <person name="Zhang K."/>
        </authorList>
    </citation>
    <scope>NUCLEOTIDE SEQUENCE</scope>
    <source>
        <strain evidence="2">19-2017</strain>
    </source>
</reference>
<dbReference type="Proteomes" id="UP000680348">
    <property type="component" value="Unassembled WGS sequence"/>
</dbReference>
<comment type="caution">
    <text evidence="2">The sequence shown here is derived from an EMBL/GenBank/DDBJ whole genome shotgun (WGS) entry which is preliminary data.</text>
</comment>
<evidence type="ECO:0000313" key="2">
    <source>
        <dbReference type="EMBL" id="MBS3647520.1"/>
    </source>
</evidence>
<evidence type="ECO:0000259" key="1">
    <source>
        <dbReference type="Pfam" id="PF13115"/>
    </source>
</evidence>
<proteinExistence type="predicted"/>
<feature type="domain" description="YtkA-like" evidence="1">
    <location>
        <begin position="46"/>
        <end position="127"/>
    </location>
</feature>
<keyword evidence="3" id="KW-1185">Reference proteome</keyword>
<dbReference type="Pfam" id="PF13115">
    <property type="entry name" value="YtkA"/>
    <property type="match status" value="1"/>
</dbReference>
<dbReference type="AlphaFoldDB" id="A0A942DYZ8"/>
<accession>A0A942DYZ8</accession>